<feature type="chain" id="PRO_5035147271" evidence="2">
    <location>
        <begin position="22"/>
        <end position="239"/>
    </location>
</feature>
<dbReference type="PROSITE" id="PS51257">
    <property type="entry name" value="PROKAR_LIPOPROTEIN"/>
    <property type="match status" value="1"/>
</dbReference>
<gene>
    <name evidence="3" type="ORF">AFUS01_LOCUS45742</name>
</gene>
<comment type="similarity">
    <text evidence="1">Belongs to the UPF0462 family.</text>
</comment>
<comment type="caution">
    <text evidence="3">The sequence shown here is derived from an EMBL/GenBank/DDBJ whole genome shotgun (WGS) entry which is preliminary data.</text>
</comment>
<feature type="signal peptide" evidence="2">
    <location>
        <begin position="1"/>
        <end position="21"/>
    </location>
</feature>
<accession>A0A8J2PX13</accession>
<reference evidence="3" key="1">
    <citation type="submission" date="2021-06" db="EMBL/GenBank/DDBJ databases">
        <authorList>
            <person name="Hodson N. C."/>
            <person name="Mongue J. A."/>
            <person name="Jaron S. K."/>
        </authorList>
    </citation>
    <scope>NUCLEOTIDE SEQUENCE</scope>
</reference>
<dbReference type="Proteomes" id="UP000708208">
    <property type="component" value="Unassembled WGS sequence"/>
</dbReference>
<organism evidence="3 4">
    <name type="scientific">Allacma fusca</name>
    <dbReference type="NCBI Taxonomy" id="39272"/>
    <lineage>
        <taxon>Eukaryota</taxon>
        <taxon>Metazoa</taxon>
        <taxon>Ecdysozoa</taxon>
        <taxon>Arthropoda</taxon>
        <taxon>Hexapoda</taxon>
        <taxon>Collembola</taxon>
        <taxon>Symphypleona</taxon>
        <taxon>Sminthuridae</taxon>
        <taxon>Allacma</taxon>
    </lineage>
</organism>
<name>A0A8J2PX13_9HEXA</name>
<evidence type="ECO:0000313" key="3">
    <source>
        <dbReference type="EMBL" id="CAG7836504.1"/>
    </source>
</evidence>
<proteinExistence type="inferred from homology"/>
<dbReference type="PANTHER" id="PTHR31475:SF5">
    <property type="entry name" value="UPF0462 PROTEIN C4ORF33 HOMOLOG"/>
    <property type="match status" value="1"/>
</dbReference>
<sequence length="239" mass="26960">MKLILLLGIFMVLLLACPSQGQNEVTELIFNITSSWNGRSTVPENEIIEVRFYAPEHTFGVRGFGIDIKAPFYDDPAPSGNPGRFDGLWDYEVVEVFILGNDDKYVELEFGPHGHYLVYQLEGYRNTTSTTQELHGYSTVINKTEKVWHARAFIAEDQLPEGDHSFNAYAIHGVGKDRVYMALYPNLDESYTSPDFHVLEPFEPIDLTGLITSGALDSVATNHWVQFSLLFLLACKIFA</sequence>
<evidence type="ECO:0000313" key="4">
    <source>
        <dbReference type="Proteomes" id="UP000708208"/>
    </source>
</evidence>
<dbReference type="AlphaFoldDB" id="A0A8J2PX13"/>
<protein>
    <submittedName>
        <fullName evidence="3">Uncharacterized protein</fullName>
    </submittedName>
</protein>
<keyword evidence="2" id="KW-0732">Signal</keyword>
<dbReference type="OrthoDB" id="8250259at2759"/>
<dbReference type="EMBL" id="CAJVCH010571059">
    <property type="protein sequence ID" value="CAG7836504.1"/>
    <property type="molecule type" value="Genomic_DNA"/>
</dbReference>
<keyword evidence="4" id="KW-1185">Reference proteome</keyword>
<dbReference type="PANTHER" id="PTHR31475">
    <property type="entry name" value="UPF0462 PROTEIN"/>
    <property type="match status" value="1"/>
</dbReference>
<evidence type="ECO:0000256" key="2">
    <source>
        <dbReference type="SAM" id="SignalP"/>
    </source>
</evidence>
<evidence type="ECO:0000256" key="1">
    <source>
        <dbReference type="ARBA" id="ARBA00038085"/>
    </source>
</evidence>